<dbReference type="EC" id="3.4.11.19" evidence="3"/>
<keyword evidence="3" id="KW-0031">Aminopeptidase</keyword>
<dbReference type="Gene3D" id="3.60.70.12">
    <property type="entry name" value="L-amino peptidase D-ALA esterase/amidase"/>
    <property type="match status" value="1"/>
</dbReference>
<keyword evidence="3" id="KW-0378">Hydrolase</keyword>
<protein>
    <submittedName>
        <fullName evidence="3">D-aminopeptidase</fullName>
        <ecNumber evidence="3">3.4.11.19</ecNumber>
    </submittedName>
</protein>
<evidence type="ECO:0000256" key="1">
    <source>
        <dbReference type="ARBA" id="ARBA00007068"/>
    </source>
</evidence>
<dbReference type="InterPro" id="IPR016117">
    <property type="entry name" value="ArgJ-like_dom_sf"/>
</dbReference>
<evidence type="ECO:0000256" key="2">
    <source>
        <dbReference type="SAM" id="MobiDB-lite"/>
    </source>
</evidence>
<dbReference type="Proteomes" id="UP001244552">
    <property type="component" value="Unassembled WGS sequence"/>
</dbReference>
<dbReference type="SUPFAM" id="SSF56266">
    <property type="entry name" value="DmpA/ArgJ-like"/>
    <property type="match status" value="1"/>
</dbReference>
<evidence type="ECO:0000313" key="4">
    <source>
        <dbReference type="Proteomes" id="UP001244552"/>
    </source>
</evidence>
<keyword evidence="3" id="KW-0645">Protease</keyword>
<comment type="similarity">
    <text evidence="1">Belongs to the peptidase S58 family.</text>
</comment>
<dbReference type="PANTHER" id="PTHR36512:SF3">
    <property type="entry name" value="BLR5678 PROTEIN"/>
    <property type="match status" value="1"/>
</dbReference>
<gene>
    <name evidence="3" type="ORF">QO018_004527</name>
</gene>
<accession>A0ABU0MQ92</accession>
<dbReference type="InterPro" id="IPR005321">
    <property type="entry name" value="Peptidase_S58_DmpA"/>
</dbReference>
<dbReference type="PANTHER" id="PTHR36512">
    <property type="entry name" value="D-AMINOPEPTIDASE"/>
    <property type="match status" value="1"/>
</dbReference>
<name>A0ABU0MQ92_9PROT</name>
<dbReference type="RefSeq" id="WP_209987345.1">
    <property type="nucleotide sequence ID" value="NZ_JAGINO010000021.1"/>
</dbReference>
<evidence type="ECO:0000313" key="3">
    <source>
        <dbReference type="EMBL" id="MDQ0535643.1"/>
    </source>
</evidence>
<proteinExistence type="inferred from homology"/>
<keyword evidence="4" id="KW-1185">Reference proteome</keyword>
<reference evidence="3 4" key="1">
    <citation type="submission" date="2023-07" db="EMBL/GenBank/DDBJ databases">
        <title>Genomic Encyclopedia of Type Strains, Phase IV (KMG-IV): sequencing the most valuable type-strain genomes for metagenomic binning, comparative biology and taxonomic classification.</title>
        <authorList>
            <person name="Goeker M."/>
        </authorList>
    </citation>
    <scope>NUCLEOTIDE SEQUENCE [LARGE SCALE GENOMIC DNA]</scope>
    <source>
        <strain evidence="3 4">DSM 19922</strain>
    </source>
</reference>
<dbReference type="GO" id="GO:0004177">
    <property type="term" value="F:aminopeptidase activity"/>
    <property type="evidence" value="ECO:0007669"/>
    <property type="project" value="UniProtKB-KW"/>
</dbReference>
<dbReference type="EMBL" id="JAUSVU010000019">
    <property type="protein sequence ID" value="MDQ0535643.1"/>
    <property type="molecule type" value="Genomic_DNA"/>
</dbReference>
<dbReference type="Pfam" id="PF03576">
    <property type="entry name" value="Peptidase_S58"/>
    <property type="match status" value="1"/>
</dbReference>
<dbReference type="CDD" id="cd02253">
    <property type="entry name" value="DmpA"/>
    <property type="match status" value="1"/>
</dbReference>
<comment type="caution">
    <text evidence="3">The sequence shown here is derived from an EMBL/GenBank/DDBJ whole genome shotgun (WGS) entry which is preliminary data.</text>
</comment>
<organism evidence="3 4">
    <name type="scientific">Azospirillum picis</name>
    <dbReference type="NCBI Taxonomy" id="488438"/>
    <lineage>
        <taxon>Bacteria</taxon>
        <taxon>Pseudomonadati</taxon>
        <taxon>Pseudomonadota</taxon>
        <taxon>Alphaproteobacteria</taxon>
        <taxon>Rhodospirillales</taxon>
        <taxon>Azospirillaceae</taxon>
        <taxon>Azospirillum</taxon>
    </lineage>
</organism>
<sequence length="367" mass="37433">MPSTRNSADGASRARSFGLACGRLKPGPRNAITDVPGVRVGHCTLDDGAVQTGVTAILPHAGNLYRDKPVAAADVLNGFGKSLGLMQVEELGVLETPILLTNTLSVGTAATALVRHAIAGNPDIGRATATVNPVVMECNDGPLNDIQALAVSEAHAASALAAAAGSPEAAEVASGAVGAGRGMSCFGFKGGIGTASRRLKLDGARHHLGVLVLANFGRPGELRLPDGRRVPPPSSDPSSDPAGEAAPEKGSVIVIAATDAPLDHRQLRRVIRRAGVGLARVGSFWGHGSGDIALGFTTANRLGHDEAADTVALRMLNERRIDMLFEAMADATQEAVLDALAAATPVVGRDGATRPCLRDVLTSGSSS</sequence>
<feature type="region of interest" description="Disordered" evidence="2">
    <location>
        <begin position="222"/>
        <end position="248"/>
    </location>
</feature>